<evidence type="ECO:0000256" key="2">
    <source>
        <dbReference type="ARBA" id="ARBA00004956"/>
    </source>
</evidence>
<evidence type="ECO:0000256" key="12">
    <source>
        <dbReference type="ARBA" id="ARBA00023098"/>
    </source>
</evidence>
<dbReference type="Gene3D" id="3.40.50.20">
    <property type="match status" value="1"/>
</dbReference>
<keyword evidence="7" id="KW-0479">Metal-binding</keyword>
<comment type="catalytic activity">
    <reaction evidence="15 17">
        <text>N(6)-biotinyl-L-lysyl-[protein] + hydrogencarbonate + ATP = N(6)-carboxybiotinyl-L-lysyl-[protein] + ADP + phosphate + H(+)</text>
        <dbReference type="Rhea" id="RHEA:13501"/>
        <dbReference type="Rhea" id="RHEA-COMP:10505"/>
        <dbReference type="Rhea" id="RHEA-COMP:10506"/>
        <dbReference type="ChEBI" id="CHEBI:15378"/>
        <dbReference type="ChEBI" id="CHEBI:17544"/>
        <dbReference type="ChEBI" id="CHEBI:30616"/>
        <dbReference type="ChEBI" id="CHEBI:43474"/>
        <dbReference type="ChEBI" id="CHEBI:83144"/>
        <dbReference type="ChEBI" id="CHEBI:83145"/>
        <dbReference type="ChEBI" id="CHEBI:456216"/>
        <dbReference type="EC" id="6.3.4.14"/>
    </reaction>
</comment>
<dbReference type="PANTHER" id="PTHR48095">
    <property type="entry name" value="PYRUVATE CARBOXYLASE SUBUNIT A"/>
    <property type="match status" value="1"/>
</dbReference>
<evidence type="ECO:0000256" key="6">
    <source>
        <dbReference type="ARBA" id="ARBA00022598"/>
    </source>
</evidence>
<evidence type="ECO:0000256" key="16">
    <source>
        <dbReference type="PROSITE-ProRule" id="PRU00409"/>
    </source>
</evidence>
<evidence type="ECO:0000259" key="19">
    <source>
        <dbReference type="PROSITE" id="PS50979"/>
    </source>
</evidence>
<name>A0A4Y7LI26_9CYAN</name>
<dbReference type="PANTHER" id="PTHR48095:SF2">
    <property type="entry name" value="BIOTIN CARBOXYLASE, CHLOROPLASTIC"/>
    <property type="match status" value="1"/>
</dbReference>
<dbReference type="GO" id="GO:0005524">
    <property type="term" value="F:ATP binding"/>
    <property type="evidence" value="ECO:0007669"/>
    <property type="project" value="UniProtKB-UniRule"/>
</dbReference>
<dbReference type="EMBL" id="LT883596">
    <property type="protein sequence ID" value="SMZ64492.1"/>
    <property type="molecule type" value="mRNA"/>
</dbReference>
<evidence type="ECO:0000256" key="8">
    <source>
        <dbReference type="ARBA" id="ARBA00022741"/>
    </source>
</evidence>
<dbReference type="PROSITE" id="PS00866">
    <property type="entry name" value="CPSASE_1"/>
    <property type="match status" value="1"/>
</dbReference>
<evidence type="ECO:0000256" key="3">
    <source>
        <dbReference type="ARBA" id="ARBA00011750"/>
    </source>
</evidence>
<dbReference type="Pfam" id="PF02786">
    <property type="entry name" value="CPSase_L_D2"/>
    <property type="match status" value="1"/>
</dbReference>
<evidence type="ECO:0000256" key="9">
    <source>
        <dbReference type="ARBA" id="ARBA00022832"/>
    </source>
</evidence>
<dbReference type="InterPro" id="IPR004549">
    <property type="entry name" value="Acetyl_CoA_COase_biotin_COase"/>
</dbReference>
<dbReference type="SUPFAM" id="SSF51246">
    <property type="entry name" value="Rudiment single hybrid motif"/>
    <property type="match status" value="1"/>
</dbReference>
<dbReference type="PROSITE" id="PS50979">
    <property type="entry name" value="BC"/>
    <property type="match status" value="1"/>
</dbReference>
<dbReference type="FunFam" id="3.30.470.20:FF:000028">
    <property type="entry name" value="Methylcrotonoyl-CoA carboxylase subunit alpha, mitochondrial"/>
    <property type="match status" value="1"/>
</dbReference>
<keyword evidence="11" id="KW-0460">Magnesium</keyword>
<evidence type="ECO:0000313" key="20">
    <source>
        <dbReference type="EMBL" id="SMZ64492.1"/>
    </source>
</evidence>
<comment type="subunit">
    <text evidence="3 17">Acetyl-CoA carboxylase is a heterohexamer of biotin carboxyl carrier protein, biotin carboxylase and the two subunits of carboxyl transferase in a 2:2 complex.</text>
</comment>
<dbReference type="NCBIfam" id="NF006367">
    <property type="entry name" value="PRK08591.1"/>
    <property type="match status" value="1"/>
</dbReference>
<comment type="pathway">
    <text evidence="2 17">Lipid metabolism; malonyl-CoA biosynthesis; malonyl-CoA from acetyl-CoA: step 1/1.</text>
</comment>
<dbReference type="InterPro" id="IPR011761">
    <property type="entry name" value="ATP-grasp"/>
</dbReference>
<evidence type="ECO:0000256" key="1">
    <source>
        <dbReference type="ARBA" id="ARBA00003761"/>
    </source>
</evidence>
<keyword evidence="6 17" id="KW-0436">Ligase</keyword>
<evidence type="ECO:0000256" key="10">
    <source>
        <dbReference type="ARBA" id="ARBA00022840"/>
    </source>
</evidence>
<dbReference type="Gene3D" id="3.30.1490.20">
    <property type="entry name" value="ATP-grasp fold, A domain"/>
    <property type="match status" value="1"/>
</dbReference>
<protein>
    <recommendedName>
        <fullName evidence="4 17">Biotin carboxylase</fullName>
        <ecNumber evidence="4 17">6.3.4.14</ecNumber>
    </recommendedName>
    <alternativeName>
        <fullName evidence="17">Acetyl-coenzyme A carboxylase biotin carboxylase subunit A</fullName>
    </alternativeName>
</protein>
<proteinExistence type="evidence at transcript level"/>
<gene>
    <name evidence="20" type="primary">A-BC</name>
</gene>
<dbReference type="PROSITE" id="PS00867">
    <property type="entry name" value="CPSASE_2"/>
    <property type="match status" value="1"/>
</dbReference>
<evidence type="ECO:0000256" key="4">
    <source>
        <dbReference type="ARBA" id="ARBA00013263"/>
    </source>
</evidence>
<evidence type="ECO:0000256" key="13">
    <source>
        <dbReference type="ARBA" id="ARBA00023160"/>
    </source>
</evidence>
<dbReference type="PROSITE" id="PS50975">
    <property type="entry name" value="ATP_GRASP"/>
    <property type="match status" value="1"/>
</dbReference>
<dbReference type="InterPro" id="IPR016185">
    <property type="entry name" value="PreATP-grasp_dom_sf"/>
</dbReference>
<dbReference type="Pfam" id="PF02785">
    <property type="entry name" value="Biotin_carb_C"/>
    <property type="match status" value="1"/>
</dbReference>
<dbReference type="FunFam" id="3.30.1490.20:FF:000018">
    <property type="entry name" value="Biotin carboxylase"/>
    <property type="match status" value="1"/>
</dbReference>
<dbReference type="SUPFAM" id="SSF56059">
    <property type="entry name" value="Glutathione synthetase ATP-binding domain-like"/>
    <property type="match status" value="1"/>
</dbReference>
<keyword evidence="5 17" id="KW-0444">Lipid biosynthesis</keyword>
<dbReference type="UniPathway" id="UPA00655">
    <property type="reaction ID" value="UER00711"/>
</dbReference>
<dbReference type="NCBIfam" id="TIGR00514">
    <property type="entry name" value="accC"/>
    <property type="match status" value="1"/>
</dbReference>
<evidence type="ECO:0000256" key="7">
    <source>
        <dbReference type="ARBA" id="ARBA00022723"/>
    </source>
</evidence>
<dbReference type="GO" id="GO:2001295">
    <property type="term" value="P:malonyl-CoA biosynthetic process"/>
    <property type="evidence" value="ECO:0007669"/>
    <property type="project" value="UniProtKB-UniPathway"/>
</dbReference>
<feature type="domain" description="ATP-grasp" evidence="18">
    <location>
        <begin position="121"/>
        <end position="318"/>
    </location>
</feature>
<dbReference type="GO" id="GO:0004075">
    <property type="term" value="F:biotin carboxylase activity"/>
    <property type="evidence" value="ECO:0007669"/>
    <property type="project" value="UniProtKB-EC"/>
</dbReference>
<evidence type="ECO:0000256" key="17">
    <source>
        <dbReference type="RuleBase" id="RU365063"/>
    </source>
</evidence>
<evidence type="ECO:0000256" key="11">
    <source>
        <dbReference type="ARBA" id="ARBA00022842"/>
    </source>
</evidence>
<comment type="function">
    <text evidence="1 17">This protein is a component of the acetyl coenzyme A carboxylase complex; first, biotin carboxylase catalyzes the carboxylation of the carrier protein and then the transcarboxylase transfers the carboxyl group to form malonyl-CoA.</text>
</comment>
<accession>A0A4Y7LI26</accession>
<dbReference type="SUPFAM" id="SSF52440">
    <property type="entry name" value="PreATP-grasp domain"/>
    <property type="match status" value="1"/>
</dbReference>
<dbReference type="Pfam" id="PF00289">
    <property type="entry name" value="Biotin_carb_N"/>
    <property type="match status" value="1"/>
</dbReference>
<dbReference type="InterPro" id="IPR005479">
    <property type="entry name" value="CPAse_ATP-bd"/>
</dbReference>
<dbReference type="AlphaFoldDB" id="A0A4Y7LI26"/>
<reference evidence="20" key="2">
    <citation type="submission" date="2019-06" db="EMBL/GenBank/DDBJ databases">
        <title>Genes from Arthrospira platensis.</title>
        <authorList>
            <person name="Faizal N."/>
            <person name="Venkatesh K."/>
            <person name="Arockiaraj J."/>
        </authorList>
    </citation>
    <scope>NUCLEOTIDE SEQUENCE</scope>
    <source>
        <strain evidence="20">SRM16</strain>
    </source>
</reference>
<dbReference type="InterPro" id="IPR011764">
    <property type="entry name" value="Biotin_carboxylation_dom"/>
</dbReference>
<dbReference type="InterPro" id="IPR005481">
    <property type="entry name" value="BC-like_N"/>
</dbReference>
<dbReference type="InterPro" id="IPR013815">
    <property type="entry name" value="ATP_grasp_subdomain_1"/>
</dbReference>
<dbReference type="InterPro" id="IPR005482">
    <property type="entry name" value="Biotin_COase_C"/>
</dbReference>
<keyword evidence="8 16" id="KW-0547">Nucleotide-binding</keyword>
<keyword evidence="9 17" id="KW-0276">Fatty acid metabolism</keyword>
<dbReference type="FunFam" id="3.40.50.20:FF:000010">
    <property type="entry name" value="Propionyl-CoA carboxylase subunit alpha"/>
    <property type="match status" value="1"/>
</dbReference>
<keyword evidence="10 16" id="KW-0067">ATP-binding</keyword>
<dbReference type="InterPro" id="IPR011054">
    <property type="entry name" value="Rudment_hybrid_motif"/>
</dbReference>
<evidence type="ECO:0000256" key="14">
    <source>
        <dbReference type="ARBA" id="ARBA00023267"/>
    </source>
</evidence>
<dbReference type="GO" id="GO:0006633">
    <property type="term" value="P:fatty acid biosynthetic process"/>
    <property type="evidence" value="ECO:0007669"/>
    <property type="project" value="UniProtKB-KW"/>
</dbReference>
<dbReference type="InterPro" id="IPR051602">
    <property type="entry name" value="ACC_Biotin_Carboxylase"/>
</dbReference>
<evidence type="ECO:0000259" key="18">
    <source>
        <dbReference type="PROSITE" id="PS50975"/>
    </source>
</evidence>
<keyword evidence="12 17" id="KW-0443">Lipid metabolism</keyword>
<keyword evidence="13 17" id="KW-0275">Fatty acid biosynthesis</keyword>
<evidence type="ECO:0000256" key="15">
    <source>
        <dbReference type="ARBA" id="ARBA00048600"/>
    </source>
</evidence>
<organism evidence="20">
    <name type="scientific">Arthrospira sp. SRM16</name>
    <dbReference type="NCBI Taxonomy" id="1929211"/>
    <lineage>
        <taxon>Bacteria</taxon>
        <taxon>Bacillati</taxon>
        <taxon>Cyanobacteriota</taxon>
        <taxon>Cyanophyceae</taxon>
        <taxon>Oscillatoriophycideae</taxon>
        <taxon>Oscillatoriales</taxon>
        <taxon>Microcoleaceae</taxon>
        <taxon>Arthrospira</taxon>
    </lineage>
</organism>
<dbReference type="EC" id="6.3.4.14" evidence="4 17"/>
<keyword evidence="14 17" id="KW-0092">Biotin</keyword>
<feature type="domain" description="Biotin carboxylation" evidence="19">
    <location>
        <begin position="2"/>
        <end position="447"/>
    </location>
</feature>
<dbReference type="SMART" id="SM00878">
    <property type="entry name" value="Biotin_carb_C"/>
    <property type="match status" value="1"/>
</dbReference>
<dbReference type="GO" id="GO:0046872">
    <property type="term" value="F:metal ion binding"/>
    <property type="evidence" value="ECO:0007669"/>
    <property type="project" value="UniProtKB-KW"/>
</dbReference>
<dbReference type="Gene3D" id="3.30.470.20">
    <property type="entry name" value="ATP-grasp fold, B domain"/>
    <property type="match status" value="1"/>
</dbReference>
<reference evidence="20" key="1">
    <citation type="submission" date="2017-06" db="EMBL/GenBank/DDBJ databases">
        <authorList>
            <person name="Nizam F."/>
        </authorList>
    </citation>
    <scope>NUCLEOTIDE SEQUENCE</scope>
    <source>
        <strain evidence="20">SRM16</strain>
    </source>
</reference>
<sequence length="453" mass="50057">MRFSKILIANRGEIALRILRSCEEMGIATVAVHSTVDRHALHVQLADEAVCIGEPSSSKSYLNIPNIISAALTRNATAIHPGYGFLAENARFAEICADHDIAFIGPTPEAIRSMGDKSTAKETMQRFGVPTIPGSEGLVTNDKAAQKIAQKIGYPVIIKATAGGGGRGMRLVRSAEELPKLFSAAQGEAEAAFGNPGLYIEKFIECPRHIEFQILADGFGNVIHLGERDCSIQRRHQKLLEEAPSPALNPELRRKMGEAAVKAAASINYTGAGTVEFLLDRHGKFYFMEMNTRIQVEHPVTEMITGLDLIAQQIRIAQGQKLHLTQDQIQLRGHAIECRINAEDPDRNFRPHPGRISGYLPPGGNGVRIDSHVYTDYEIPPYYDSLIGKLIVWGPDRAAAIVRMKRALREFAITGVPTTISFHQKIMETPEFLEGKVYTNFVEQWMNKNLPSR</sequence>
<evidence type="ECO:0000256" key="5">
    <source>
        <dbReference type="ARBA" id="ARBA00022516"/>
    </source>
</evidence>